<feature type="compositionally biased region" description="Basic and acidic residues" evidence="1">
    <location>
        <begin position="279"/>
        <end position="288"/>
    </location>
</feature>
<dbReference type="AlphaFoldDB" id="A0A812PP30"/>
<keyword evidence="3" id="KW-1185">Reference proteome</keyword>
<dbReference type="EMBL" id="CAJNIZ010014266">
    <property type="protein sequence ID" value="CAE7359757.1"/>
    <property type="molecule type" value="Genomic_DNA"/>
</dbReference>
<dbReference type="OrthoDB" id="6130531at2759"/>
<sequence length="644" mass="71395">MYTQSRDRIDRCHQCAYLTCAASMEDGFEVPSAAPTPEPSVGGGAGSRASKSSASTAGSKGRAKLCGFPSCDEDSKCGRRHCGHHHRHLDNARNQVIRVKGEAAGKAFMEKCKNIEFANGQIEHMMKLSVGLPMFARAPMIDFVKWEQEFGVLVETTNASQLRPFEEGQWIIKQVTKFGREKEEMKEAWKQKLAGPWRRDHLGYNGCIRLWLPALEFEQKANTQFVKGAAKEESKIKKNPKDFEIDAFRRHATEADLTHGHSFFNGGSGITEESPEDYGAEREEKAVTDDAASSKDGASPVKRKAAETLDASEDEVESRAAGPKSKKPRKAGNLASARATLFDTLSKQMQAKCATILAKIQEAEKGFMNTFIKSISEEEVDEDGLEKRRLMWRRMFACLGQLESSWKKSTLDVSKHVTSLANAIEKETKKRKDREAKEAAAKHLAAVQEKMKKAKADGSDMPDIFKLDKSALVKAMKVLKGNSIPADAVLDEPIVLQESSHEQAWASNGVCLQVMTNFGARYKKVPTYEATGKVTQPLQARAGNEPTEKFFADVMSAVKGQIVDIKDIAQNWMTTSWMFGLMPKRIFAGLPPNCAAMLRVLVYGEIEVYSFSTESFFKHLKDKSIALPSTIAEYEQALAFDFGG</sequence>
<evidence type="ECO:0000313" key="3">
    <source>
        <dbReference type="Proteomes" id="UP000649617"/>
    </source>
</evidence>
<feature type="region of interest" description="Disordered" evidence="1">
    <location>
        <begin position="31"/>
        <end position="63"/>
    </location>
</feature>
<proteinExistence type="predicted"/>
<protein>
    <submittedName>
        <fullName evidence="2">Tnr protein</fullName>
    </submittedName>
</protein>
<organism evidence="2 3">
    <name type="scientific">Symbiodinium pilosum</name>
    <name type="common">Dinoflagellate</name>
    <dbReference type="NCBI Taxonomy" id="2952"/>
    <lineage>
        <taxon>Eukaryota</taxon>
        <taxon>Sar</taxon>
        <taxon>Alveolata</taxon>
        <taxon>Dinophyceae</taxon>
        <taxon>Suessiales</taxon>
        <taxon>Symbiodiniaceae</taxon>
        <taxon>Symbiodinium</taxon>
    </lineage>
</organism>
<accession>A0A812PP30</accession>
<evidence type="ECO:0000256" key="1">
    <source>
        <dbReference type="SAM" id="MobiDB-lite"/>
    </source>
</evidence>
<feature type="non-terminal residue" evidence="2">
    <location>
        <position position="644"/>
    </location>
</feature>
<feature type="region of interest" description="Disordered" evidence="1">
    <location>
        <begin position="259"/>
        <end position="333"/>
    </location>
</feature>
<name>A0A812PP30_SYMPI</name>
<gene>
    <name evidence="2" type="primary">Tnr</name>
    <name evidence="2" type="ORF">SPIL2461_LOCUS8590</name>
</gene>
<dbReference type="Proteomes" id="UP000649617">
    <property type="component" value="Unassembled WGS sequence"/>
</dbReference>
<reference evidence="2" key="1">
    <citation type="submission" date="2021-02" db="EMBL/GenBank/DDBJ databases">
        <authorList>
            <person name="Dougan E. K."/>
            <person name="Rhodes N."/>
            <person name="Thang M."/>
            <person name="Chan C."/>
        </authorList>
    </citation>
    <scope>NUCLEOTIDE SEQUENCE</scope>
</reference>
<comment type="caution">
    <text evidence="2">The sequence shown here is derived from an EMBL/GenBank/DDBJ whole genome shotgun (WGS) entry which is preliminary data.</text>
</comment>
<evidence type="ECO:0000313" key="2">
    <source>
        <dbReference type="EMBL" id="CAE7359757.1"/>
    </source>
</evidence>
<feature type="compositionally biased region" description="Low complexity" evidence="1">
    <location>
        <begin position="47"/>
        <end position="60"/>
    </location>
</feature>